<dbReference type="EMBL" id="JAWNGG020000309">
    <property type="protein sequence ID" value="KAK9294604.1"/>
    <property type="molecule type" value="Genomic_DNA"/>
</dbReference>
<reference evidence="4 5" key="1">
    <citation type="submission" date="2024-05" db="EMBL/GenBank/DDBJ databases">
        <title>The nuclear and mitochondrial genome assemblies of Tetragonisca angustula (Apidae: Meliponini), a tiny yet remarkable pollinator in the Neotropics.</title>
        <authorList>
            <person name="Ferrari R."/>
            <person name="Ricardo P.C."/>
            <person name="Dias F.C."/>
            <person name="Araujo N.S."/>
            <person name="Soares D.O."/>
            <person name="Zhou Q.-S."/>
            <person name="Zhu C.-D."/>
            <person name="Coutinho L."/>
            <person name="Airas M.C."/>
            <person name="Batista T.M."/>
        </authorList>
    </citation>
    <scope>NUCLEOTIDE SEQUENCE [LARGE SCALE GENOMIC DNA]</scope>
    <source>
        <strain evidence="4">ASF017062</strain>
        <tissue evidence="4">Abdomen</tissue>
    </source>
</reference>
<keyword evidence="5" id="KW-1185">Reference proteome</keyword>
<dbReference type="InterPro" id="IPR038884">
    <property type="entry name" value="CFAP61"/>
</dbReference>
<evidence type="ECO:0000259" key="2">
    <source>
        <dbReference type="Pfam" id="PF16092"/>
    </source>
</evidence>
<dbReference type="InterPro" id="IPR032151">
    <property type="entry name" value="CFAP61_N"/>
</dbReference>
<protein>
    <recommendedName>
        <fullName evidence="6">Cilia- and flagella-associated protein 61 N-terminal domain-containing protein</fullName>
    </recommendedName>
</protein>
<evidence type="ECO:0000259" key="3">
    <source>
        <dbReference type="Pfam" id="PF23150"/>
    </source>
</evidence>
<proteinExistence type="predicted"/>
<dbReference type="Gene3D" id="3.50.50.60">
    <property type="entry name" value="FAD/NAD(P)-binding domain"/>
    <property type="match status" value="2"/>
</dbReference>
<evidence type="ECO:0008006" key="6">
    <source>
        <dbReference type="Google" id="ProtNLM"/>
    </source>
</evidence>
<dbReference type="Pfam" id="PF23150">
    <property type="entry name" value="CFAP61_dimer"/>
    <property type="match status" value="1"/>
</dbReference>
<evidence type="ECO:0000313" key="4">
    <source>
        <dbReference type="EMBL" id="KAK9294604.1"/>
    </source>
</evidence>
<accession>A0AAW0ZBH8</accession>
<dbReference type="PANTHER" id="PTHR21178:SF8">
    <property type="entry name" value="CILIA- AND FLAGELLA-ASSOCIATED PROTEIN 61"/>
    <property type="match status" value="1"/>
</dbReference>
<feature type="domain" description="FAD/NAD(P)-binding" evidence="1">
    <location>
        <begin position="697"/>
        <end position="1015"/>
    </location>
</feature>
<dbReference type="InterPro" id="IPR023753">
    <property type="entry name" value="FAD/NAD-binding_dom"/>
</dbReference>
<organism evidence="4 5">
    <name type="scientific">Tetragonisca angustula</name>
    <dbReference type="NCBI Taxonomy" id="166442"/>
    <lineage>
        <taxon>Eukaryota</taxon>
        <taxon>Metazoa</taxon>
        <taxon>Ecdysozoa</taxon>
        <taxon>Arthropoda</taxon>
        <taxon>Hexapoda</taxon>
        <taxon>Insecta</taxon>
        <taxon>Pterygota</taxon>
        <taxon>Neoptera</taxon>
        <taxon>Endopterygota</taxon>
        <taxon>Hymenoptera</taxon>
        <taxon>Apocrita</taxon>
        <taxon>Aculeata</taxon>
        <taxon>Apoidea</taxon>
        <taxon>Anthophila</taxon>
        <taxon>Apidae</taxon>
        <taxon>Tetragonisca</taxon>
    </lineage>
</organism>
<evidence type="ECO:0000313" key="5">
    <source>
        <dbReference type="Proteomes" id="UP001432146"/>
    </source>
</evidence>
<comment type="caution">
    <text evidence="4">The sequence shown here is derived from an EMBL/GenBank/DDBJ whole genome shotgun (WGS) entry which is preliminary data.</text>
</comment>
<dbReference type="PANTHER" id="PTHR21178">
    <property type="entry name" value="CILIA- AND FLAGELLA-ASSOCIATED PROTEIN 61"/>
    <property type="match status" value="1"/>
</dbReference>
<gene>
    <name evidence="4" type="ORF">QLX08_010830</name>
</gene>
<dbReference type="Pfam" id="PF07992">
    <property type="entry name" value="Pyr_redox_2"/>
    <property type="match status" value="1"/>
</dbReference>
<evidence type="ECO:0000259" key="1">
    <source>
        <dbReference type="Pfam" id="PF07992"/>
    </source>
</evidence>
<dbReference type="SUPFAM" id="SSF51905">
    <property type="entry name" value="FAD/NAD(P)-binding domain"/>
    <property type="match status" value="1"/>
</dbReference>
<dbReference type="InterPro" id="IPR056299">
    <property type="entry name" value="CFAP61_dimer"/>
</dbReference>
<dbReference type="Pfam" id="PF16092">
    <property type="entry name" value="CFAP61_N"/>
    <property type="match status" value="1"/>
</dbReference>
<name>A0AAW0ZBH8_9HYME</name>
<dbReference type="Proteomes" id="UP001432146">
    <property type="component" value="Unassembled WGS sequence"/>
</dbReference>
<dbReference type="InterPro" id="IPR036188">
    <property type="entry name" value="FAD/NAD-bd_sf"/>
</dbReference>
<dbReference type="GO" id="GO:0016491">
    <property type="term" value="F:oxidoreductase activity"/>
    <property type="evidence" value="ECO:0007669"/>
    <property type="project" value="InterPro"/>
</dbReference>
<feature type="domain" description="Cilia- and flagella-associated protein 61 N-terminal" evidence="2">
    <location>
        <begin position="27"/>
        <end position="281"/>
    </location>
</feature>
<feature type="domain" description="CFAP61 dimerisation" evidence="3">
    <location>
        <begin position="1066"/>
        <end position="1185"/>
    </location>
</feature>
<sequence>MNIWLGDPEAYFLGRRSLDPASRIFGVRQMEHADLPNLEQLIHPETYEIFGDVDLERIFEASCLSMVQCNEKCEIISGICLCNYPNVLSVAPDDWLTWLYTLYKAEDVTERNSMFVHILVWDRRYTGHFFADLLTGLFNVTSYLLHVILVIPPRIIIRVDVFEQQMIKIPLRYLTDKPSVQSIYMTNRHLENPRLKIRRVVEEDNDDVVTIIDAKTSIVKEFYGEFYVSEMVRHPDNCRRLIVSEDDEGLATGVMFLNSNIDLDALNENFELIPYNGLRKPHEMDKYPKEIIRPASEIFFSIFSRTPRDEPTKQFSEKLSPEGSMEAFKDADFNTSRTSVTFNDQLLEFEPPTLAERSIDPSILDFLDSTVNNYYQLKMMSSAFAESFFRIPRKTVVVSREFFEDLVFDKIDVPSQPVYHGDVNAFVLEIFTMRDEMKCRWSRNFVEAAFECYPEMDYCVILLPFSHPFLPLLKHFVRVPLKCNKDYPMTLYVTHRAALLGQIRIREAKFSDREGVQDLLQRVPKSGQVLTDFDAAMNEEPSGMRCYVFQWNDTIVGVTILRAENEVTYVRRRYHVEDYIAEMNIRGDAYGRILHFILMPIFSVHLPYFFCEISRFSGMIVLYYRLTEKASSALTRTHPLTICLNSMIPVKPRKRIEYKYYGFVETDEPDEQKNESFSLFMTTPRLAMMPRSIIDSKVVVVGASDCGVAFVEQLAFGHSFVRFANITLISPNGLPFKEEDEMSERLLPFKGRYCRKYRRLTGARSWINLVYGTVISIQRKEKYVTVMHQGNITYDYLILTCGMQYQRPQFQDELEEQKRGEFLEHETPWNCLAINDDVEAAICLQKINKLTDNLKREKRIVIYGHNIDCYCALQGLLEFGIEGSWITLIQPPLQECETHKSAFFDNCEVYAEVMKSISRSNVKILVGWELIDWNLRDSLDGRMIETVVVRLKGKLRTLECDALVNFRDKTINMMIFLAICKSGLMFDGQLIIDTELRTNDPSIFAAGTITKYCRRYYSEIWQHVHFNSIEIGEKLARILRSIIENEHRGVETPEEASERKKDQTIPVFRAPRVVVCTLPGGYRYLYVFKPGKHMMRQLAIHYNIYGQVLVTGSCTSDIGYFRIRLNRFDVIETVTCFTKQNIEVHHMIALYGKHESLLNELKTRFEKSLIADFYAYFREPWAMAIFYDRFECLRVENRATLLSKTAIPGQSLVDDCTRALMKSKWDVLKDNDRRTIQSRFAGSVYQQEIEGSLLDLLQFAEEDLPVYCTPGKLRELYPDIENSPLYTNL</sequence>